<dbReference type="PANTHER" id="PTHR42946">
    <property type="entry name" value="PHOSPHOHEXOSE MUTASE"/>
    <property type="match status" value="1"/>
</dbReference>
<accession>A0A9X2KH77</accession>
<sequence length="457" mass="48019">MSRLFGTDGVRACANSDSMGALSSLKLAQAAAVVLGFDQAGAGERPKAVIAHDSRISGEFIGAAISAGLASSGVDVYDAGMLPTPAAAYLVADLDADFGVMISASHNPFQDNGIKFLARGGKKLPDAVEDRIEAVYTAQDFLRPRGADLGRISRFADAEDRYVTHLISTLPARSALEGLTIVLDCAHGAASGCSPDAFRMAGARVHVMAADPNGTNINDGVGSTHLEGLQAKVREVGADLGIAHDGDADRCLAVDERGQVVDGDTIMSILAVARKEAGKLKDDTLVATVMTNLGMEKYLETEGIRMVRTKVGDRYVLEAMKAHGYNLGGEQSGHVIMSDYATTGDGILTGMHLAAEVNRTGLSLSTLATRFDRVPQTMINVSNVDKYGVDTNTAVQSEIASVRSELGEDGRVLLRSSGTEALVRVMVEGPTESIVQSHAQRLADVVAHELRLEAPVA</sequence>
<dbReference type="GO" id="GO:0009252">
    <property type="term" value="P:peptidoglycan biosynthetic process"/>
    <property type="evidence" value="ECO:0007669"/>
    <property type="project" value="TreeGrafter"/>
</dbReference>
<organism evidence="16 17">
    <name type="scientific">Rothia santali</name>
    <dbReference type="NCBI Taxonomy" id="2949643"/>
    <lineage>
        <taxon>Bacteria</taxon>
        <taxon>Bacillati</taxon>
        <taxon>Actinomycetota</taxon>
        <taxon>Actinomycetes</taxon>
        <taxon>Micrococcales</taxon>
        <taxon>Micrococcaceae</taxon>
        <taxon>Rothia</taxon>
    </lineage>
</organism>
<protein>
    <recommendedName>
        <fullName evidence="8 9">Phosphoglucosamine mutase</fullName>
        <ecNumber evidence="7 9">5.4.2.10</ecNumber>
    </recommendedName>
</protein>
<dbReference type="InterPro" id="IPR006352">
    <property type="entry name" value="GlmM_bact"/>
</dbReference>
<dbReference type="Pfam" id="PF02878">
    <property type="entry name" value="PGM_PMM_I"/>
    <property type="match status" value="1"/>
</dbReference>
<dbReference type="GO" id="GO:0000287">
    <property type="term" value="F:magnesium ion binding"/>
    <property type="evidence" value="ECO:0007669"/>
    <property type="project" value="UniProtKB-UniRule"/>
</dbReference>
<evidence type="ECO:0000259" key="14">
    <source>
        <dbReference type="Pfam" id="PF02879"/>
    </source>
</evidence>
<dbReference type="CDD" id="cd05802">
    <property type="entry name" value="GlmM"/>
    <property type="match status" value="1"/>
</dbReference>
<dbReference type="Pfam" id="PF02880">
    <property type="entry name" value="PGM_PMM_III"/>
    <property type="match status" value="1"/>
</dbReference>
<dbReference type="EMBL" id="JANAFB010000003">
    <property type="protein sequence ID" value="MCP3424898.1"/>
    <property type="molecule type" value="Genomic_DNA"/>
</dbReference>
<dbReference type="PRINTS" id="PR00509">
    <property type="entry name" value="PGMPMM"/>
</dbReference>
<dbReference type="InterPro" id="IPR005846">
    <property type="entry name" value="A-D-PHexomutase_a/b/a-III"/>
</dbReference>
<feature type="modified residue" description="Phosphoserine" evidence="9">
    <location>
        <position position="105"/>
    </location>
</feature>
<dbReference type="PROSITE" id="PS00710">
    <property type="entry name" value="PGM_PMM"/>
    <property type="match status" value="1"/>
</dbReference>
<dbReference type="Proteomes" id="UP001139502">
    <property type="component" value="Unassembled WGS sequence"/>
</dbReference>
<keyword evidence="5 9" id="KW-0413">Isomerase</keyword>
<feature type="domain" description="Alpha-D-phosphohexomutase C-terminal" evidence="12">
    <location>
        <begin position="379"/>
        <end position="444"/>
    </location>
</feature>
<dbReference type="GO" id="GO:0008966">
    <property type="term" value="F:phosphoglucosamine mutase activity"/>
    <property type="evidence" value="ECO:0007669"/>
    <property type="project" value="UniProtKB-UniRule"/>
</dbReference>
<dbReference type="RefSeq" id="WP_254164849.1">
    <property type="nucleotide sequence ID" value="NZ_JANAFB010000003.1"/>
</dbReference>
<evidence type="ECO:0000313" key="17">
    <source>
        <dbReference type="Proteomes" id="UP001139502"/>
    </source>
</evidence>
<comment type="caution">
    <text evidence="16">The sequence shown here is derived from an EMBL/GenBank/DDBJ whole genome shotgun (WGS) entry which is preliminary data.</text>
</comment>
<dbReference type="InterPro" id="IPR005841">
    <property type="entry name" value="Alpha-D-phosphohexomutase_SF"/>
</dbReference>
<evidence type="ECO:0000256" key="10">
    <source>
        <dbReference type="RuleBase" id="RU004326"/>
    </source>
</evidence>
<feature type="binding site" description="via phosphate group" evidence="9">
    <location>
        <position position="105"/>
    </location>
    <ligand>
        <name>Mg(2+)</name>
        <dbReference type="ChEBI" id="CHEBI:18420"/>
    </ligand>
</feature>
<evidence type="ECO:0000256" key="8">
    <source>
        <dbReference type="ARBA" id="ARBA00068193"/>
    </source>
</evidence>
<dbReference type="InterPro" id="IPR050060">
    <property type="entry name" value="Phosphoglucosamine_mutase"/>
</dbReference>
<evidence type="ECO:0000259" key="12">
    <source>
        <dbReference type="Pfam" id="PF00408"/>
    </source>
</evidence>
<dbReference type="GO" id="GO:0006048">
    <property type="term" value="P:UDP-N-acetylglucosamine biosynthetic process"/>
    <property type="evidence" value="ECO:0007669"/>
    <property type="project" value="TreeGrafter"/>
</dbReference>
<dbReference type="HAMAP" id="MF_01554_B">
    <property type="entry name" value="GlmM_B"/>
    <property type="match status" value="1"/>
</dbReference>
<feature type="binding site" evidence="9">
    <location>
        <position position="249"/>
    </location>
    <ligand>
        <name>Mg(2+)</name>
        <dbReference type="ChEBI" id="CHEBI:18420"/>
    </ligand>
</feature>
<keyword evidence="3 9" id="KW-0479">Metal-binding</keyword>
<keyword evidence="17" id="KW-1185">Reference proteome</keyword>
<dbReference type="NCBIfam" id="TIGR01455">
    <property type="entry name" value="glmM"/>
    <property type="match status" value="1"/>
</dbReference>
<evidence type="ECO:0000256" key="9">
    <source>
        <dbReference type="HAMAP-Rule" id="MF_01554"/>
    </source>
</evidence>
<dbReference type="InterPro" id="IPR016055">
    <property type="entry name" value="A-D-PHexomutase_a/b/a-I/II/III"/>
</dbReference>
<dbReference type="Pfam" id="PF02879">
    <property type="entry name" value="PGM_PMM_II"/>
    <property type="match status" value="1"/>
</dbReference>
<dbReference type="Gene3D" id="3.40.120.10">
    <property type="entry name" value="Alpha-D-Glucose-1,6-Bisphosphate, subunit A, domain 3"/>
    <property type="match status" value="3"/>
</dbReference>
<evidence type="ECO:0000256" key="4">
    <source>
        <dbReference type="ARBA" id="ARBA00022842"/>
    </source>
</evidence>
<dbReference type="InterPro" id="IPR005845">
    <property type="entry name" value="A-D-PHexomutase_a/b/a-II"/>
</dbReference>
<keyword evidence="2 9" id="KW-0597">Phosphoprotein</keyword>
<evidence type="ECO:0000313" key="16">
    <source>
        <dbReference type="EMBL" id="MCP3424898.1"/>
    </source>
</evidence>
<feature type="binding site" evidence="9">
    <location>
        <position position="247"/>
    </location>
    <ligand>
        <name>Mg(2+)</name>
        <dbReference type="ChEBI" id="CHEBI:18420"/>
    </ligand>
</feature>
<dbReference type="FunFam" id="3.40.120.10:FF:000001">
    <property type="entry name" value="Phosphoglucosamine mutase"/>
    <property type="match status" value="1"/>
</dbReference>
<dbReference type="InterPro" id="IPR016066">
    <property type="entry name" value="A-D-PHexomutase_CS"/>
</dbReference>
<dbReference type="GO" id="GO:0004615">
    <property type="term" value="F:phosphomannomutase activity"/>
    <property type="evidence" value="ECO:0007669"/>
    <property type="project" value="TreeGrafter"/>
</dbReference>
<dbReference type="EC" id="5.4.2.10" evidence="7 9"/>
<gene>
    <name evidence="9 16" type="primary">glmM</name>
    <name evidence="16" type="ORF">NBM05_02350</name>
</gene>
<evidence type="ECO:0000256" key="7">
    <source>
        <dbReference type="ARBA" id="ARBA00066330"/>
    </source>
</evidence>
<feature type="domain" description="Alpha-D-phosphohexomutase alpha/beta/alpha" evidence="14">
    <location>
        <begin position="161"/>
        <end position="258"/>
    </location>
</feature>
<dbReference type="InterPro" id="IPR036900">
    <property type="entry name" value="A-D-PHexomutase_C_sf"/>
</dbReference>
<dbReference type="FunFam" id="3.40.120.10:FF:000002">
    <property type="entry name" value="Phosphoglucosamine mutase"/>
    <property type="match status" value="1"/>
</dbReference>
<comment type="catalytic activity">
    <reaction evidence="6 9 11">
        <text>alpha-D-glucosamine 1-phosphate = D-glucosamine 6-phosphate</text>
        <dbReference type="Rhea" id="RHEA:23424"/>
        <dbReference type="ChEBI" id="CHEBI:58516"/>
        <dbReference type="ChEBI" id="CHEBI:58725"/>
        <dbReference type="EC" id="5.4.2.10"/>
    </reaction>
</comment>
<dbReference type="GO" id="GO:0005975">
    <property type="term" value="P:carbohydrate metabolic process"/>
    <property type="evidence" value="ECO:0007669"/>
    <property type="project" value="InterPro"/>
</dbReference>
<dbReference type="Pfam" id="PF00408">
    <property type="entry name" value="PGM_PMM_IV"/>
    <property type="match status" value="1"/>
</dbReference>
<evidence type="ECO:0000256" key="2">
    <source>
        <dbReference type="ARBA" id="ARBA00022553"/>
    </source>
</evidence>
<dbReference type="InterPro" id="IPR005844">
    <property type="entry name" value="A-D-PHexomutase_a/b/a-I"/>
</dbReference>
<evidence type="ECO:0000256" key="5">
    <source>
        <dbReference type="ARBA" id="ARBA00023235"/>
    </source>
</evidence>
<proteinExistence type="inferred from homology"/>
<evidence type="ECO:0000256" key="1">
    <source>
        <dbReference type="ARBA" id="ARBA00010231"/>
    </source>
</evidence>
<evidence type="ECO:0000256" key="3">
    <source>
        <dbReference type="ARBA" id="ARBA00022723"/>
    </source>
</evidence>
<dbReference type="FunFam" id="3.30.310.50:FF:000001">
    <property type="entry name" value="Phosphoglucosamine mutase"/>
    <property type="match status" value="1"/>
</dbReference>
<comment type="similarity">
    <text evidence="1 9 10">Belongs to the phosphohexose mutase family.</text>
</comment>
<feature type="domain" description="Alpha-D-phosphohexomutase alpha/beta/alpha" evidence="13">
    <location>
        <begin position="3"/>
        <end position="141"/>
    </location>
</feature>
<feature type="domain" description="Alpha-D-phosphohexomutase alpha/beta/alpha" evidence="15">
    <location>
        <begin position="262"/>
        <end position="370"/>
    </location>
</feature>
<evidence type="ECO:0000256" key="11">
    <source>
        <dbReference type="RuleBase" id="RU004327"/>
    </source>
</evidence>
<dbReference type="AlphaFoldDB" id="A0A9X2KH77"/>
<dbReference type="GO" id="GO:0005829">
    <property type="term" value="C:cytosol"/>
    <property type="evidence" value="ECO:0007669"/>
    <property type="project" value="TreeGrafter"/>
</dbReference>
<comment type="PTM">
    <text evidence="9">Activated by phosphorylation.</text>
</comment>
<evidence type="ECO:0000259" key="15">
    <source>
        <dbReference type="Pfam" id="PF02880"/>
    </source>
</evidence>
<comment type="cofactor">
    <cofactor evidence="9">
        <name>Mg(2+)</name>
        <dbReference type="ChEBI" id="CHEBI:18420"/>
    </cofactor>
    <text evidence="9">Binds 1 Mg(2+) ion per subunit.</text>
</comment>
<reference evidence="16" key="1">
    <citation type="submission" date="2022-06" db="EMBL/GenBank/DDBJ databases">
        <title>Rothia sp. isolated from sandalwood seedling.</title>
        <authorList>
            <person name="Tuikhar N."/>
            <person name="Kirdat K."/>
            <person name="Thorat V."/>
            <person name="Swetha P."/>
            <person name="Padma S."/>
            <person name="Sundararaj R."/>
            <person name="Yadav A."/>
        </authorList>
    </citation>
    <scope>NUCLEOTIDE SEQUENCE</scope>
    <source>
        <strain evidence="16">AR01</strain>
    </source>
</reference>
<dbReference type="SUPFAM" id="SSF53738">
    <property type="entry name" value="Phosphoglucomutase, first 3 domains"/>
    <property type="match status" value="3"/>
</dbReference>
<dbReference type="InterPro" id="IPR005843">
    <property type="entry name" value="A-D-PHexomutase_C"/>
</dbReference>
<dbReference type="Gene3D" id="3.30.310.50">
    <property type="entry name" value="Alpha-D-phosphohexomutase, C-terminal domain"/>
    <property type="match status" value="1"/>
</dbReference>
<dbReference type="SUPFAM" id="SSF55957">
    <property type="entry name" value="Phosphoglucomutase, C-terminal domain"/>
    <property type="match status" value="1"/>
</dbReference>
<comment type="function">
    <text evidence="9 11">Catalyzes the conversion of glucosamine-6-phosphate to glucosamine-1-phosphate.</text>
</comment>
<keyword evidence="4 9" id="KW-0460">Magnesium</keyword>
<evidence type="ECO:0000259" key="13">
    <source>
        <dbReference type="Pfam" id="PF02878"/>
    </source>
</evidence>
<dbReference type="PANTHER" id="PTHR42946:SF1">
    <property type="entry name" value="PHOSPHOGLUCOMUTASE (ALPHA-D-GLUCOSE-1,6-BISPHOSPHATE-DEPENDENT)"/>
    <property type="match status" value="1"/>
</dbReference>
<name>A0A9X2KH77_9MICC</name>
<feature type="active site" description="Phosphoserine intermediate" evidence="9">
    <location>
        <position position="105"/>
    </location>
</feature>
<feature type="binding site" evidence="9">
    <location>
        <position position="245"/>
    </location>
    <ligand>
        <name>Mg(2+)</name>
        <dbReference type="ChEBI" id="CHEBI:18420"/>
    </ligand>
</feature>
<evidence type="ECO:0000256" key="6">
    <source>
        <dbReference type="ARBA" id="ARBA00050364"/>
    </source>
</evidence>